<comment type="caution">
    <text evidence="7">The sequence shown here is derived from an EMBL/GenBank/DDBJ whole genome shotgun (WGS) entry which is preliminary data.</text>
</comment>
<evidence type="ECO:0000313" key="7">
    <source>
        <dbReference type="EMBL" id="CAJ0557553.1"/>
    </source>
</evidence>
<dbReference type="PROSITE" id="PS00217">
    <property type="entry name" value="SUGAR_TRANSPORT_2"/>
    <property type="match status" value="1"/>
</dbReference>
<dbReference type="AlphaFoldDB" id="A0AA36C360"/>
<dbReference type="InterPro" id="IPR020846">
    <property type="entry name" value="MFS_dom"/>
</dbReference>
<feature type="transmembrane region" description="Helical" evidence="5">
    <location>
        <begin position="378"/>
        <end position="401"/>
    </location>
</feature>
<dbReference type="Gene3D" id="1.20.1250.20">
    <property type="entry name" value="MFS general substrate transporter like domains"/>
    <property type="match status" value="1"/>
</dbReference>
<proteinExistence type="predicted"/>
<keyword evidence="8" id="KW-1185">Reference proteome</keyword>
<dbReference type="GO" id="GO:0005886">
    <property type="term" value="C:plasma membrane"/>
    <property type="evidence" value="ECO:0007669"/>
    <property type="project" value="TreeGrafter"/>
</dbReference>
<organism evidence="7 8">
    <name type="scientific">Mesorhabditis spiculigera</name>
    <dbReference type="NCBI Taxonomy" id="96644"/>
    <lineage>
        <taxon>Eukaryota</taxon>
        <taxon>Metazoa</taxon>
        <taxon>Ecdysozoa</taxon>
        <taxon>Nematoda</taxon>
        <taxon>Chromadorea</taxon>
        <taxon>Rhabditida</taxon>
        <taxon>Rhabditina</taxon>
        <taxon>Rhabditomorpha</taxon>
        <taxon>Rhabditoidea</taxon>
        <taxon>Rhabditidae</taxon>
        <taxon>Mesorhabditinae</taxon>
        <taxon>Mesorhabditis</taxon>
    </lineage>
</organism>
<evidence type="ECO:0000256" key="3">
    <source>
        <dbReference type="ARBA" id="ARBA00022989"/>
    </source>
</evidence>
<dbReference type="Gene3D" id="3.10.129.10">
    <property type="entry name" value="Hotdog Thioesterase"/>
    <property type="match status" value="1"/>
</dbReference>
<name>A0AA36C360_9BILA</name>
<feature type="transmembrane region" description="Helical" evidence="5">
    <location>
        <begin position="293"/>
        <end position="312"/>
    </location>
</feature>
<feature type="non-terminal residue" evidence="7">
    <location>
        <position position="1"/>
    </location>
</feature>
<feature type="transmembrane region" description="Helical" evidence="5">
    <location>
        <begin position="319"/>
        <end position="338"/>
    </location>
</feature>
<feature type="transmembrane region" description="Helical" evidence="5">
    <location>
        <begin position="83"/>
        <end position="105"/>
    </location>
</feature>
<dbReference type="InterPro" id="IPR029069">
    <property type="entry name" value="HotDog_dom_sf"/>
</dbReference>
<dbReference type="InterPro" id="IPR005829">
    <property type="entry name" value="Sugar_transporter_CS"/>
</dbReference>
<protein>
    <recommendedName>
        <fullName evidence="6">Major facilitator superfamily (MFS) profile domain-containing protein</fullName>
    </recommendedName>
</protein>
<sequence length="434" mass="44909">MDITLGMTVEAFLKCDNGRHPVTIQLNSNMIAPAHLGATVIGRANVDGSTRTMMALLEGLDLQSIGVAAPRMAREFHLTPGELGWVFGINALGLLPGSAIGGWLADRIGRKNMLMLAVAWFGIFSILTTQVWNLDSLLVARFLTGLGLGGAMPTLIALCSETTPPERRGTVVGAMYCGLPFGAVFASLIGIISNAEDAWRHIFYLGGIGPLLTLPLLALFLKESNQYISASEKGGVQASGAVVDALWKGGRASTTLALWLSYLCTLIVLYFLINWLPTLVLSRGLTPLQASSVQIMFNIGAGIGAISIAALFDRSSKRVVVIATYIAVVIALLALAAATNGVAMAAGGLFAGLFLTGAQSVLYALAGTAYPVAVRGTGIGAAGAVGRLGSVIGPLLAGILLGQGQSGVMLVASSVLLIVFAAAGLLRASRNIFS</sequence>
<accession>A0AA36C360</accession>
<feature type="transmembrane region" description="Helical" evidence="5">
    <location>
        <begin position="112"/>
        <end position="132"/>
    </location>
</feature>
<feature type="transmembrane region" description="Helical" evidence="5">
    <location>
        <begin position="171"/>
        <end position="195"/>
    </location>
</feature>
<feature type="transmembrane region" description="Helical" evidence="5">
    <location>
        <begin position="407"/>
        <end position="426"/>
    </location>
</feature>
<keyword evidence="2 5" id="KW-0812">Transmembrane</keyword>
<dbReference type="PROSITE" id="PS00216">
    <property type="entry name" value="SUGAR_TRANSPORT_1"/>
    <property type="match status" value="1"/>
</dbReference>
<gene>
    <name evidence="7" type="ORF">MSPICULIGERA_LOCUS311</name>
</gene>
<feature type="transmembrane region" description="Helical" evidence="5">
    <location>
        <begin position="344"/>
        <end position="366"/>
    </location>
</feature>
<dbReference type="GO" id="GO:0046943">
    <property type="term" value="F:carboxylic acid transmembrane transporter activity"/>
    <property type="evidence" value="ECO:0007669"/>
    <property type="project" value="TreeGrafter"/>
</dbReference>
<evidence type="ECO:0000313" key="8">
    <source>
        <dbReference type="Proteomes" id="UP001177023"/>
    </source>
</evidence>
<dbReference type="Proteomes" id="UP001177023">
    <property type="component" value="Unassembled WGS sequence"/>
</dbReference>
<dbReference type="SUPFAM" id="SSF103473">
    <property type="entry name" value="MFS general substrate transporter"/>
    <property type="match status" value="1"/>
</dbReference>
<dbReference type="Pfam" id="PF07690">
    <property type="entry name" value="MFS_1"/>
    <property type="match status" value="1"/>
</dbReference>
<evidence type="ECO:0000256" key="2">
    <source>
        <dbReference type="ARBA" id="ARBA00022692"/>
    </source>
</evidence>
<keyword evidence="4 5" id="KW-0472">Membrane</keyword>
<reference evidence="7" key="1">
    <citation type="submission" date="2023-06" db="EMBL/GenBank/DDBJ databases">
        <authorList>
            <person name="Delattre M."/>
        </authorList>
    </citation>
    <scope>NUCLEOTIDE SEQUENCE</scope>
    <source>
        <strain evidence="7">AF72</strain>
    </source>
</reference>
<dbReference type="PANTHER" id="PTHR23508">
    <property type="entry name" value="CARBOXYLIC ACID TRANSPORTER PROTEIN HOMOLOG"/>
    <property type="match status" value="1"/>
</dbReference>
<feature type="transmembrane region" description="Helical" evidence="5">
    <location>
        <begin position="256"/>
        <end position="273"/>
    </location>
</feature>
<dbReference type="InterPro" id="IPR011701">
    <property type="entry name" value="MFS"/>
</dbReference>
<evidence type="ECO:0000256" key="5">
    <source>
        <dbReference type="SAM" id="Phobius"/>
    </source>
</evidence>
<evidence type="ECO:0000256" key="1">
    <source>
        <dbReference type="ARBA" id="ARBA00004141"/>
    </source>
</evidence>
<feature type="transmembrane region" description="Helical" evidence="5">
    <location>
        <begin position="201"/>
        <end position="221"/>
    </location>
</feature>
<dbReference type="EMBL" id="CATQJA010000034">
    <property type="protein sequence ID" value="CAJ0557553.1"/>
    <property type="molecule type" value="Genomic_DNA"/>
</dbReference>
<dbReference type="NCBIfam" id="NF008586">
    <property type="entry name" value="PRK11551.1"/>
    <property type="match status" value="1"/>
</dbReference>
<feature type="transmembrane region" description="Helical" evidence="5">
    <location>
        <begin position="138"/>
        <end position="159"/>
    </location>
</feature>
<dbReference type="SUPFAM" id="SSF54637">
    <property type="entry name" value="Thioesterase/thiol ester dehydrase-isomerase"/>
    <property type="match status" value="1"/>
</dbReference>
<dbReference type="PROSITE" id="PS50850">
    <property type="entry name" value="MFS"/>
    <property type="match status" value="1"/>
</dbReference>
<dbReference type="PANTHER" id="PTHR23508:SF10">
    <property type="entry name" value="CARBOXYLIC ACID TRANSPORTER PROTEIN HOMOLOG"/>
    <property type="match status" value="1"/>
</dbReference>
<keyword evidence="3 5" id="KW-1133">Transmembrane helix</keyword>
<dbReference type="InterPro" id="IPR036259">
    <property type="entry name" value="MFS_trans_sf"/>
</dbReference>
<evidence type="ECO:0000259" key="6">
    <source>
        <dbReference type="PROSITE" id="PS50850"/>
    </source>
</evidence>
<comment type="subcellular location">
    <subcellularLocation>
        <location evidence="1">Membrane</location>
        <topology evidence="1">Multi-pass membrane protein</topology>
    </subcellularLocation>
</comment>
<feature type="domain" description="Major facilitator superfamily (MFS) profile" evidence="6">
    <location>
        <begin position="47"/>
        <end position="431"/>
    </location>
</feature>
<evidence type="ECO:0000256" key="4">
    <source>
        <dbReference type="ARBA" id="ARBA00023136"/>
    </source>
</evidence>